<dbReference type="Proteomes" id="UP000318720">
    <property type="component" value="Unassembled WGS sequence"/>
</dbReference>
<dbReference type="GeneID" id="301701341"/>
<evidence type="ECO:0000313" key="1">
    <source>
        <dbReference type="EMBL" id="TQE39225.1"/>
    </source>
</evidence>
<protein>
    <submittedName>
        <fullName evidence="1">MarR family transcriptional regulator</fullName>
    </submittedName>
</protein>
<sequence>MEEPTRRVEYENMLLGRYQHLSKSKGRRKDSTLERSAYILLSRIRIEGPMSISELSEAFGLDASTLRRQTAAALRAGLVEHILDPAGGVARKFRITEEGERRLDEEREGNVRTLAMVMADWSDEDIAGFADYLERFNTSIERLHGKPWPRP</sequence>
<evidence type="ECO:0000313" key="2">
    <source>
        <dbReference type="Proteomes" id="UP000318720"/>
    </source>
</evidence>
<reference evidence="1 2" key="1">
    <citation type="submission" date="2019-03" db="EMBL/GenBank/DDBJ databases">
        <title>Comparative genomic analyses of the sweetpotato soil rot pathogen, Streptomyces ipomoeae.</title>
        <authorList>
            <person name="Ruschel Soares N."/>
            <person name="Badger J.H."/>
            <person name="Huguet-Tapia J.C."/>
            <person name="Clark C.A."/>
            <person name="Pettis G.S."/>
        </authorList>
    </citation>
    <scope>NUCLEOTIDE SEQUENCE [LARGE SCALE GENOMIC DNA]</scope>
    <source>
        <strain evidence="1 2">88-35</strain>
    </source>
</reference>
<dbReference type="InterPro" id="IPR036390">
    <property type="entry name" value="WH_DNA-bd_sf"/>
</dbReference>
<dbReference type="AlphaFoldDB" id="A0A540QUP7"/>
<accession>A0A540QUP7</accession>
<dbReference type="PROSITE" id="PS50995">
    <property type="entry name" value="HTH_MARR_2"/>
    <property type="match status" value="1"/>
</dbReference>
<organism evidence="1 2">
    <name type="scientific">Streptomyces ipomoeae</name>
    <dbReference type="NCBI Taxonomy" id="103232"/>
    <lineage>
        <taxon>Bacteria</taxon>
        <taxon>Bacillati</taxon>
        <taxon>Actinomycetota</taxon>
        <taxon>Actinomycetes</taxon>
        <taxon>Kitasatosporales</taxon>
        <taxon>Streptomycetaceae</taxon>
        <taxon>Streptomyces</taxon>
    </lineage>
</organism>
<dbReference type="SUPFAM" id="SSF46785">
    <property type="entry name" value="Winged helix' DNA-binding domain"/>
    <property type="match status" value="1"/>
</dbReference>
<dbReference type="EMBL" id="SPAZ01000030">
    <property type="protein sequence ID" value="TQE39225.1"/>
    <property type="molecule type" value="Genomic_DNA"/>
</dbReference>
<dbReference type="RefSeq" id="WP_009306554.1">
    <property type="nucleotide sequence ID" value="NZ_CP182305.1"/>
</dbReference>
<gene>
    <name evidence="1" type="ORF">Sipo8835_02550</name>
</gene>
<dbReference type="Gene3D" id="1.10.10.10">
    <property type="entry name" value="Winged helix-like DNA-binding domain superfamily/Winged helix DNA-binding domain"/>
    <property type="match status" value="1"/>
</dbReference>
<comment type="caution">
    <text evidence="1">The sequence shown here is derived from an EMBL/GenBank/DDBJ whole genome shotgun (WGS) entry which is preliminary data.</text>
</comment>
<dbReference type="InterPro" id="IPR000835">
    <property type="entry name" value="HTH_MarR-typ"/>
</dbReference>
<dbReference type="InterPro" id="IPR036388">
    <property type="entry name" value="WH-like_DNA-bd_sf"/>
</dbReference>
<name>A0A540QUP7_9ACTN</name>
<dbReference type="GO" id="GO:0003700">
    <property type="term" value="F:DNA-binding transcription factor activity"/>
    <property type="evidence" value="ECO:0007669"/>
    <property type="project" value="InterPro"/>
</dbReference>
<dbReference type="SMART" id="SM00347">
    <property type="entry name" value="HTH_MARR"/>
    <property type="match status" value="1"/>
</dbReference>
<proteinExistence type="predicted"/>